<gene>
    <name evidence="3" type="ORF">jhhlp_003800</name>
</gene>
<organism evidence="3 4">
    <name type="scientific">Lomentospora prolificans</name>
    <dbReference type="NCBI Taxonomy" id="41688"/>
    <lineage>
        <taxon>Eukaryota</taxon>
        <taxon>Fungi</taxon>
        <taxon>Dikarya</taxon>
        <taxon>Ascomycota</taxon>
        <taxon>Pezizomycotina</taxon>
        <taxon>Sordariomycetes</taxon>
        <taxon>Hypocreomycetidae</taxon>
        <taxon>Microascales</taxon>
        <taxon>Microascaceae</taxon>
        <taxon>Lomentospora</taxon>
    </lineage>
</organism>
<comment type="caution">
    <text evidence="3">The sequence shown here is derived from an EMBL/GenBank/DDBJ whole genome shotgun (WGS) entry which is preliminary data.</text>
</comment>
<feature type="compositionally biased region" description="Basic and acidic residues" evidence="1">
    <location>
        <begin position="394"/>
        <end position="416"/>
    </location>
</feature>
<dbReference type="OrthoDB" id="3365224at2759"/>
<dbReference type="FunCoup" id="A0A2N3N9R0">
    <property type="interactions" value="8"/>
</dbReference>
<evidence type="ECO:0000313" key="3">
    <source>
        <dbReference type="EMBL" id="PKS09186.1"/>
    </source>
</evidence>
<evidence type="ECO:0000259" key="2">
    <source>
        <dbReference type="PROSITE" id="PS51840"/>
    </source>
</evidence>
<dbReference type="PROSITE" id="PS51840">
    <property type="entry name" value="C2_NT"/>
    <property type="match status" value="1"/>
</dbReference>
<proteinExistence type="predicted"/>
<dbReference type="InterPro" id="IPR019448">
    <property type="entry name" value="NT-C2"/>
</dbReference>
<dbReference type="InParanoid" id="A0A2N3N9R0"/>
<evidence type="ECO:0000313" key="4">
    <source>
        <dbReference type="Proteomes" id="UP000233524"/>
    </source>
</evidence>
<dbReference type="InterPro" id="IPR039931">
    <property type="entry name" value="EEIG1/2-like"/>
</dbReference>
<protein>
    <recommendedName>
        <fullName evidence="2">C2 NT-type domain-containing protein</fullName>
    </recommendedName>
</protein>
<sequence length="426" mass="46821">MDAFKRKIFSPKLTQLSNQPKFELHLKIYDLNNVPLVSGYSFIKWHLISSIHAEHRGRTQKCPIANHRVDYNYAKVVPSVRIAIDRNSSLSESFIEFEVLQEFPVGGAARDERIHLGLVRLNLSEFVEESDALAARKRSASFSIGSHLSTVGTAGSMGPPPLPRVSGGDDVVEEGISRRYLLQESKINSTLKIGILMVQIDGERNYVAPPLKTAPVFGGIAGIMAGDQAEQDEPGHIANISKSRDAAEVQDLYRRALAASWCSEPDEHPADVVIENIFLGGDGWNLTTARPSTAKQPPSHSTSRTTANDDLESSGSISGDEGLGGTLRPSDFRKAQRRFARRKHALSLTSHRSSHTIRDERTSTPRTPAKDDDVRRSRSDSLTSLAPTLGSSDRGMDPGLKRASEIREEEAREDLVAWRLGPSTRA</sequence>
<dbReference type="STRING" id="41688.A0A2N3N9R0"/>
<feature type="compositionally biased region" description="Polar residues" evidence="1">
    <location>
        <begin position="382"/>
        <end position="391"/>
    </location>
</feature>
<evidence type="ECO:0000256" key="1">
    <source>
        <dbReference type="SAM" id="MobiDB-lite"/>
    </source>
</evidence>
<keyword evidence="4" id="KW-1185">Reference proteome</keyword>
<feature type="domain" description="C2 NT-type" evidence="2">
    <location>
        <begin position="12"/>
        <end position="199"/>
    </location>
</feature>
<feature type="compositionally biased region" description="Basic residues" evidence="1">
    <location>
        <begin position="335"/>
        <end position="345"/>
    </location>
</feature>
<accession>A0A2N3N9R0</accession>
<dbReference type="PANTHER" id="PTHR21456:SF1">
    <property type="entry name" value="C2 NT-TYPE DOMAIN-CONTAINING PROTEIN"/>
    <property type="match status" value="1"/>
</dbReference>
<dbReference type="PANTHER" id="PTHR21456">
    <property type="entry name" value="FAMILY WITH SEQUENCE SIMILARITY 102"/>
    <property type="match status" value="1"/>
</dbReference>
<dbReference type="EMBL" id="NLAX01000010">
    <property type="protein sequence ID" value="PKS09186.1"/>
    <property type="molecule type" value="Genomic_DNA"/>
</dbReference>
<feature type="compositionally biased region" description="Basic and acidic residues" evidence="1">
    <location>
        <begin position="356"/>
        <end position="379"/>
    </location>
</feature>
<dbReference type="Proteomes" id="UP000233524">
    <property type="component" value="Unassembled WGS sequence"/>
</dbReference>
<name>A0A2N3N9R0_9PEZI</name>
<dbReference type="Pfam" id="PF10358">
    <property type="entry name" value="NT-C2"/>
    <property type="match status" value="1"/>
</dbReference>
<feature type="region of interest" description="Disordered" evidence="1">
    <location>
        <begin position="288"/>
        <end position="426"/>
    </location>
</feature>
<reference evidence="3 4" key="1">
    <citation type="journal article" date="2017" name="G3 (Bethesda)">
        <title>First Draft Genome Sequence of the Pathogenic Fungus Lomentospora prolificans (Formerly Scedosporium prolificans).</title>
        <authorList>
            <person name="Luo R."/>
            <person name="Zimin A."/>
            <person name="Workman R."/>
            <person name="Fan Y."/>
            <person name="Pertea G."/>
            <person name="Grossman N."/>
            <person name="Wear M.P."/>
            <person name="Jia B."/>
            <person name="Miller H."/>
            <person name="Casadevall A."/>
            <person name="Timp W."/>
            <person name="Zhang S.X."/>
            <person name="Salzberg S.L."/>
        </authorList>
    </citation>
    <scope>NUCLEOTIDE SEQUENCE [LARGE SCALE GENOMIC DNA]</scope>
    <source>
        <strain evidence="3 4">JHH-5317</strain>
    </source>
</reference>
<feature type="compositionally biased region" description="Polar residues" evidence="1">
    <location>
        <begin position="288"/>
        <end position="317"/>
    </location>
</feature>
<dbReference type="AlphaFoldDB" id="A0A2N3N9R0"/>
<dbReference type="VEuPathDB" id="FungiDB:jhhlp_003800"/>